<comment type="caution">
    <text evidence="8">The sequence shown here is derived from an EMBL/GenBank/DDBJ whole genome shotgun (WGS) entry which is preliminary data.</text>
</comment>
<evidence type="ECO:0000256" key="3">
    <source>
        <dbReference type="ARBA" id="ARBA00022475"/>
    </source>
</evidence>
<dbReference type="Proteomes" id="UP000540191">
    <property type="component" value="Unassembled WGS sequence"/>
</dbReference>
<evidence type="ECO:0000256" key="2">
    <source>
        <dbReference type="ARBA" id="ARBA00006386"/>
    </source>
</evidence>
<keyword evidence="9" id="KW-1185">Reference proteome</keyword>
<feature type="transmembrane region" description="Helical" evidence="7">
    <location>
        <begin position="229"/>
        <end position="248"/>
    </location>
</feature>
<evidence type="ECO:0000313" key="9">
    <source>
        <dbReference type="Proteomes" id="UP000540191"/>
    </source>
</evidence>
<feature type="transmembrane region" description="Helical" evidence="7">
    <location>
        <begin position="173"/>
        <end position="191"/>
    </location>
</feature>
<comment type="similarity">
    <text evidence="2">Belongs to the UPF0718 family.</text>
</comment>
<proteinExistence type="inferred from homology"/>
<dbReference type="InterPro" id="IPR005524">
    <property type="entry name" value="DUF318"/>
</dbReference>
<dbReference type="GO" id="GO:0005886">
    <property type="term" value="C:plasma membrane"/>
    <property type="evidence" value="ECO:0007669"/>
    <property type="project" value="UniProtKB-SubCell"/>
</dbReference>
<evidence type="ECO:0000313" key="8">
    <source>
        <dbReference type="EMBL" id="MBB4736122.1"/>
    </source>
</evidence>
<keyword evidence="5 7" id="KW-1133">Transmembrane helix</keyword>
<keyword evidence="6 7" id="KW-0472">Membrane</keyword>
<feature type="transmembrane region" description="Helical" evidence="7">
    <location>
        <begin position="112"/>
        <end position="129"/>
    </location>
</feature>
<accession>A0A7W7GPZ1</accession>
<keyword evidence="3" id="KW-1003">Cell membrane</keyword>
<dbReference type="RefSeq" id="WP_184241754.1">
    <property type="nucleotide sequence ID" value="NZ_JACHNA010000001.1"/>
</dbReference>
<feature type="transmembrane region" description="Helical" evidence="7">
    <location>
        <begin position="268"/>
        <end position="290"/>
    </location>
</feature>
<feature type="transmembrane region" description="Helical" evidence="7">
    <location>
        <begin position="51"/>
        <end position="75"/>
    </location>
</feature>
<organism evidence="8 9">
    <name type="scientific">Micrococcus cohnii</name>
    <dbReference type="NCBI Taxonomy" id="993416"/>
    <lineage>
        <taxon>Bacteria</taxon>
        <taxon>Bacillati</taxon>
        <taxon>Actinomycetota</taxon>
        <taxon>Actinomycetes</taxon>
        <taxon>Micrococcales</taxon>
        <taxon>Micrococcaceae</taxon>
        <taxon>Micrococcus</taxon>
    </lineage>
</organism>
<protein>
    <submittedName>
        <fullName evidence="8">Uncharacterized membrane protein YraQ (UPF0718 family)</fullName>
    </submittedName>
</protein>
<sequence>MMHTLTTFGLILLELLALFAAVSVLVALINRRFGPERLRDWMADGRLPGPVKGLLLGIITPFCSCSTLPMLAGMLKAGVTFRTCMTFLLSSPLLNPVVIAGIVLLFGWRVALSYSVVTAALTLLAPLLWERLGLEAQVKRVKVVGETEPPPWRGIRREIRPALNEAWKDLRPLLAPMVVGVAIGAAIYGVVPQEQLAAVAGDDKPWAVPIAAVAGIPLYVRAETMLPIGVALQSAGVGLGAVFALMIGGAGASPPEVSMLTALFRPRLVVIFVATILVTAICGGFLIPLVSG</sequence>
<keyword evidence="4 7" id="KW-0812">Transmembrane</keyword>
<comment type="subcellular location">
    <subcellularLocation>
        <location evidence="1">Cell membrane</location>
        <topology evidence="1">Multi-pass membrane protein</topology>
    </subcellularLocation>
</comment>
<dbReference type="Pfam" id="PF03773">
    <property type="entry name" value="ArsP_1"/>
    <property type="match status" value="1"/>
</dbReference>
<dbReference type="AlphaFoldDB" id="A0A7W7GPZ1"/>
<evidence type="ECO:0000256" key="5">
    <source>
        <dbReference type="ARBA" id="ARBA00022989"/>
    </source>
</evidence>
<feature type="transmembrane region" description="Helical" evidence="7">
    <location>
        <begin position="87"/>
        <end position="106"/>
    </location>
</feature>
<name>A0A7W7GPZ1_9MICC</name>
<dbReference type="EMBL" id="JACHNA010000001">
    <property type="protein sequence ID" value="MBB4736122.1"/>
    <property type="molecule type" value="Genomic_DNA"/>
</dbReference>
<evidence type="ECO:0000256" key="6">
    <source>
        <dbReference type="ARBA" id="ARBA00023136"/>
    </source>
</evidence>
<evidence type="ECO:0000256" key="7">
    <source>
        <dbReference type="SAM" id="Phobius"/>
    </source>
</evidence>
<evidence type="ECO:0000256" key="4">
    <source>
        <dbReference type="ARBA" id="ARBA00022692"/>
    </source>
</evidence>
<dbReference type="PANTHER" id="PTHR42775">
    <property type="entry name" value="PERMEASE RV2963-RELATED"/>
    <property type="match status" value="1"/>
</dbReference>
<reference evidence="8 9" key="1">
    <citation type="submission" date="2020-08" db="EMBL/GenBank/DDBJ databases">
        <title>Sequencing the genomes of 1000 actinobacteria strains.</title>
        <authorList>
            <person name="Klenk H.-P."/>
        </authorList>
    </citation>
    <scope>NUCLEOTIDE SEQUENCE [LARGE SCALE GENOMIC DNA]</scope>
    <source>
        <strain evidence="8 9">DSM 23974</strain>
    </source>
</reference>
<evidence type="ECO:0000256" key="1">
    <source>
        <dbReference type="ARBA" id="ARBA00004651"/>
    </source>
</evidence>
<dbReference type="PANTHER" id="PTHR42775:SF2">
    <property type="entry name" value="PERMEASE"/>
    <property type="match status" value="1"/>
</dbReference>
<gene>
    <name evidence="8" type="ORF">HDA30_001630</name>
</gene>
<dbReference type="InterPro" id="IPR053166">
    <property type="entry name" value="UPF0718_permease"/>
</dbReference>